<proteinExistence type="inferred from homology"/>
<feature type="domain" description="Oligopeptidase F N-terminal" evidence="8">
    <location>
        <begin position="118"/>
        <end position="178"/>
    </location>
</feature>
<evidence type="ECO:0000256" key="3">
    <source>
        <dbReference type="ARBA" id="ARBA00022801"/>
    </source>
</evidence>
<evidence type="ECO:0000256" key="4">
    <source>
        <dbReference type="ARBA" id="ARBA00022833"/>
    </source>
</evidence>
<dbReference type="InterPro" id="IPR001567">
    <property type="entry name" value="Pept_M3A_M3B_dom"/>
</dbReference>
<dbReference type="Gene3D" id="1.10.1370.20">
    <property type="entry name" value="Oligoendopeptidase f, C-terminal domain"/>
    <property type="match status" value="1"/>
</dbReference>
<reference evidence="9 10" key="1">
    <citation type="journal article" date="2016" name="Nat. Commun.">
        <title>Thousands of microbial genomes shed light on interconnected biogeochemical processes in an aquifer system.</title>
        <authorList>
            <person name="Anantharaman K."/>
            <person name="Brown C.T."/>
            <person name="Hug L.A."/>
            <person name="Sharon I."/>
            <person name="Castelle C.J."/>
            <person name="Probst A.J."/>
            <person name="Thomas B.C."/>
            <person name="Singh A."/>
            <person name="Wilkins M.J."/>
            <person name="Karaoz U."/>
            <person name="Brodie E.L."/>
            <person name="Williams K.H."/>
            <person name="Hubbard S.S."/>
            <person name="Banfield J.F."/>
        </authorList>
    </citation>
    <scope>NUCLEOTIDE SEQUENCE [LARGE SCALE GENOMIC DNA]</scope>
</reference>
<dbReference type="InterPro" id="IPR013647">
    <property type="entry name" value="OligopepF_N_dom"/>
</dbReference>
<feature type="domain" description="Peptidase M3A/M3B catalytic" evidence="7">
    <location>
        <begin position="205"/>
        <end position="579"/>
    </location>
</feature>
<dbReference type="Pfam" id="PF01432">
    <property type="entry name" value="Peptidase_M3"/>
    <property type="match status" value="1"/>
</dbReference>
<evidence type="ECO:0000256" key="1">
    <source>
        <dbReference type="ARBA" id="ARBA00022670"/>
    </source>
</evidence>
<evidence type="ECO:0000313" key="9">
    <source>
        <dbReference type="EMBL" id="OGC45153.1"/>
    </source>
</evidence>
<dbReference type="GO" id="GO:0004222">
    <property type="term" value="F:metalloendopeptidase activity"/>
    <property type="evidence" value="ECO:0007669"/>
    <property type="project" value="InterPro"/>
</dbReference>
<evidence type="ECO:0000256" key="5">
    <source>
        <dbReference type="ARBA" id="ARBA00023049"/>
    </source>
</evidence>
<keyword evidence="1 6" id="KW-0645">Protease</keyword>
<keyword evidence="2 6" id="KW-0479">Metal-binding</keyword>
<accession>A0A1F4ULR1</accession>
<dbReference type="SUPFAM" id="SSF55486">
    <property type="entry name" value="Metalloproteases ('zincins'), catalytic domain"/>
    <property type="match status" value="1"/>
</dbReference>
<dbReference type="Pfam" id="PF08439">
    <property type="entry name" value="Peptidase_M3_N"/>
    <property type="match status" value="1"/>
</dbReference>
<dbReference type="InterPro" id="IPR042088">
    <property type="entry name" value="OligoPept_F_C"/>
</dbReference>
<evidence type="ECO:0000259" key="8">
    <source>
        <dbReference type="Pfam" id="PF08439"/>
    </source>
</evidence>
<name>A0A1F4ULR1_UNCKA</name>
<dbReference type="EMBL" id="MEUV01000047">
    <property type="protein sequence ID" value="OGC45153.1"/>
    <property type="molecule type" value="Genomic_DNA"/>
</dbReference>
<dbReference type="GO" id="GO:0006508">
    <property type="term" value="P:proteolysis"/>
    <property type="evidence" value="ECO:0007669"/>
    <property type="project" value="UniProtKB-KW"/>
</dbReference>
<keyword evidence="4 6" id="KW-0862">Zinc</keyword>
<comment type="cofactor">
    <cofactor evidence="6">
        <name>Zn(2+)</name>
        <dbReference type="ChEBI" id="CHEBI:29105"/>
    </cofactor>
    <text evidence="6">Binds 1 zinc ion.</text>
</comment>
<evidence type="ECO:0000256" key="6">
    <source>
        <dbReference type="RuleBase" id="RU003435"/>
    </source>
</evidence>
<gene>
    <name evidence="9" type="ORF">A2V49_02440</name>
</gene>
<protein>
    <recommendedName>
        <fullName evidence="11">Oligoendopeptidase F</fullName>
    </recommendedName>
</protein>
<sequence length="599" mass="69974">MPITSTKRHMWDLNKLYKDDSDPNIAKDQDIIYRKSYEFINKWKDRTDYLIDAKILKNALDEYEYWAKEYGLSGKIGYYFSLKISLDQANPRYKAMTNKLHEFEVKILNDIQFFHLNLAKISPDKQEEFLNELVLENYRHFLFKIFEQAKYLLSEKEERIMNEKEKVASGNWIRLISELISKQQKITLSEDGNKKKHSFAILLTLISNKNKKIRSDAAKAVENILEKYLEIAEAEINSILENKKINDNIRGFKRADQARLMADDIDSNVVDNLVSAVSENFNLSKDYYDFKAKLLGQESLEYYERSADCFEETRKFSYEETVELVSDALRNIDNRMFDIFNDFVKGGHFDVFPQKNKMEGAFCAHSRLKDPTYILLNHTGKFEDVLTLAHEVGHGINNELIKQKQNELNFGTPTSTAEVASTLVEDLVMEKILEKADEKEKLNLIMKKLDMDITTIFRQTAFYNFEKELHSEFAQKGFLECKYIGELFSNHMNSYMGSASKGCENWWIYVSHFRDFFYVYSYVSGLLISRSMQTKLLLNADFIDNINDFLSAGLSDSPDNLFNKMSIDISKKDFWYAGLKTTQELFNEAKFLAKKIGRV</sequence>
<evidence type="ECO:0008006" key="11">
    <source>
        <dbReference type="Google" id="ProtNLM"/>
    </source>
</evidence>
<dbReference type="AlphaFoldDB" id="A0A1F4ULR1"/>
<organism evidence="9 10">
    <name type="scientific">candidate division WWE3 bacterium RBG_19FT_COMBO_34_6</name>
    <dbReference type="NCBI Taxonomy" id="1802612"/>
    <lineage>
        <taxon>Bacteria</taxon>
        <taxon>Katanobacteria</taxon>
    </lineage>
</organism>
<comment type="similarity">
    <text evidence="6">Belongs to the peptidase M3 family.</text>
</comment>
<dbReference type="Gene3D" id="1.20.140.70">
    <property type="entry name" value="Oligopeptidase f, N-terminal domain"/>
    <property type="match status" value="1"/>
</dbReference>
<dbReference type="GO" id="GO:0046872">
    <property type="term" value="F:metal ion binding"/>
    <property type="evidence" value="ECO:0007669"/>
    <property type="project" value="UniProtKB-UniRule"/>
</dbReference>
<evidence type="ECO:0000313" key="10">
    <source>
        <dbReference type="Proteomes" id="UP000178615"/>
    </source>
</evidence>
<comment type="caution">
    <text evidence="9">The sequence shown here is derived from an EMBL/GenBank/DDBJ whole genome shotgun (WGS) entry which is preliminary data.</text>
</comment>
<evidence type="ECO:0000256" key="2">
    <source>
        <dbReference type="ARBA" id="ARBA00022723"/>
    </source>
</evidence>
<keyword evidence="5 6" id="KW-0482">Metalloprotease</keyword>
<evidence type="ECO:0000259" key="7">
    <source>
        <dbReference type="Pfam" id="PF01432"/>
    </source>
</evidence>
<dbReference type="Proteomes" id="UP000178615">
    <property type="component" value="Unassembled WGS sequence"/>
</dbReference>
<keyword evidence="3 6" id="KW-0378">Hydrolase</keyword>
<dbReference type="CDD" id="cd09610">
    <property type="entry name" value="M3B_PepF"/>
    <property type="match status" value="1"/>
</dbReference>